<evidence type="ECO:0000313" key="3">
    <source>
        <dbReference type="EMBL" id="GHD22248.1"/>
    </source>
</evidence>
<feature type="domain" description="Aminotransferase class V" evidence="2">
    <location>
        <begin position="30"/>
        <end position="407"/>
    </location>
</feature>
<proteinExistence type="predicted"/>
<dbReference type="NCBIfam" id="TIGR01976">
    <property type="entry name" value="am_tr_V_VC1184"/>
    <property type="match status" value="1"/>
</dbReference>
<accession>A0A8J3DXY1</accession>
<dbReference type="InterPro" id="IPR015422">
    <property type="entry name" value="PyrdxlP-dep_Trfase_small"/>
</dbReference>
<reference evidence="3" key="1">
    <citation type="journal article" date="2014" name="Int. J. Syst. Evol. Microbiol.">
        <title>Complete genome sequence of Corynebacterium casei LMG S-19264T (=DSM 44701T), isolated from a smear-ripened cheese.</title>
        <authorList>
            <consortium name="US DOE Joint Genome Institute (JGI-PGF)"/>
            <person name="Walter F."/>
            <person name="Albersmeier A."/>
            <person name="Kalinowski J."/>
            <person name="Ruckert C."/>
        </authorList>
    </citation>
    <scope>NUCLEOTIDE SEQUENCE</scope>
    <source>
        <strain evidence="3">KCTC 42249</strain>
    </source>
</reference>
<dbReference type="PANTHER" id="PTHR43586">
    <property type="entry name" value="CYSTEINE DESULFURASE"/>
    <property type="match status" value="1"/>
</dbReference>
<protein>
    <submittedName>
        <fullName evidence="3">Cysteine desulfurase-like protein</fullName>
    </submittedName>
</protein>
<name>A0A8J3DXY1_9HYPH</name>
<dbReference type="Gene3D" id="3.90.1150.10">
    <property type="entry name" value="Aspartate Aminotransferase, domain 1"/>
    <property type="match status" value="1"/>
</dbReference>
<keyword evidence="1" id="KW-0663">Pyridoxal phosphate</keyword>
<evidence type="ECO:0000259" key="2">
    <source>
        <dbReference type="Pfam" id="PF00266"/>
    </source>
</evidence>
<keyword evidence="4" id="KW-1185">Reference proteome</keyword>
<dbReference type="RefSeq" id="WP_189506762.1">
    <property type="nucleotide sequence ID" value="NZ_BMZQ01000004.1"/>
</dbReference>
<dbReference type="PANTHER" id="PTHR43586:SF21">
    <property type="entry name" value="PYRIDOXAL PHOSPHATE (PLP)-DEPENDENT ASPARTATE AMINOTRANSFERASE SUPERFAMILY"/>
    <property type="match status" value="1"/>
</dbReference>
<dbReference type="EMBL" id="BMZQ01000004">
    <property type="protein sequence ID" value="GHD22248.1"/>
    <property type="molecule type" value="Genomic_DNA"/>
</dbReference>
<evidence type="ECO:0000256" key="1">
    <source>
        <dbReference type="ARBA" id="ARBA00022898"/>
    </source>
</evidence>
<dbReference type="InterPro" id="IPR011340">
    <property type="entry name" value="Cys_dSase-rel"/>
</dbReference>
<comment type="caution">
    <text evidence="3">The sequence shown here is derived from an EMBL/GenBank/DDBJ whole genome shotgun (WGS) entry which is preliminary data.</text>
</comment>
<dbReference type="InterPro" id="IPR000192">
    <property type="entry name" value="Aminotrans_V_dom"/>
</dbReference>
<gene>
    <name evidence="3" type="ORF">GCM10016234_36510</name>
</gene>
<evidence type="ECO:0000313" key="4">
    <source>
        <dbReference type="Proteomes" id="UP000630142"/>
    </source>
</evidence>
<dbReference type="Gene3D" id="3.40.640.10">
    <property type="entry name" value="Type I PLP-dependent aspartate aminotransferase-like (Major domain)"/>
    <property type="match status" value="1"/>
</dbReference>
<organism evidence="3 4">
    <name type="scientific">Tianweitania populi</name>
    <dbReference type="NCBI Taxonomy" id="1607949"/>
    <lineage>
        <taxon>Bacteria</taxon>
        <taxon>Pseudomonadati</taxon>
        <taxon>Pseudomonadota</taxon>
        <taxon>Alphaproteobacteria</taxon>
        <taxon>Hyphomicrobiales</taxon>
        <taxon>Phyllobacteriaceae</taxon>
        <taxon>Tianweitania</taxon>
    </lineage>
</organism>
<dbReference type="AlphaFoldDB" id="A0A8J3DXY1"/>
<dbReference type="InterPro" id="IPR015424">
    <property type="entry name" value="PyrdxlP-dep_Trfase"/>
</dbReference>
<reference evidence="3" key="2">
    <citation type="submission" date="2020-09" db="EMBL/GenBank/DDBJ databases">
        <authorList>
            <person name="Sun Q."/>
            <person name="Kim S."/>
        </authorList>
    </citation>
    <scope>NUCLEOTIDE SEQUENCE</scope>
    <source>
        <strain evidence="3">KCTC 42249</strain>
    </source>
</reference>
<dbReference type="Proteomes" id="UP000630142">
    <property type="component" value="Unassembled WGS sequence"/>
</dbReference>
<dbReference type="InterPro" id="IPR015421">
    <property type="entry name" value="PyrdxlP-dep_Trfase_major"/>
</dbReference>
<dbReference type="Pfam" id="PF00266">
    <property type="entry name" value="Aminotran_5"/>
    <property type="match status" value="1"/>
</dbReference>
<sequence length="415" mass="45197">MTATSAPTKPFPVDAVRAQFPALAQAGPFIFFDNAAGAQVPQGVFDAVNTHLLHHNVQRGGRYRQSVAVDRSMADARETVALFLNAENPAEVSFGMNATSFIRLVSLGIGQMLGERNEIVVTDLDHDANIATWLALEPLGAKFAWWRMRDDGKLYLEDLQPLLNERTRLVAFTAASHALGTLVDVRSVADAAHGVGADVFVDCVHYGPHGLIDVQAWDCDYLVCSGYKTFSPHMGFLWGKLEKLRALPTFREDFIPNEPPFKIEVGTFVYENVAGMAAAIHYLEGLGETLGATGSRRQAIATAMAAIQAYERELSARCLDVLHRRGAVIYGLADPERASERVPTICFNFPGLAPGTVAQALADRDIGIRDGHMFAPRLMARLGLEMASGAMRLSLVHYNSAAEIERFDAALGEIL</sequence>
<dbReference type="SUPFAM" id="SSF53383">
    <property type="entry name" value="PLP-dependent transferases"/>
    <property type="match status" value="1"/>
</dbReference>